<dbReference type="GO" id="GO:0030313">
    <property type="term" value="C:cell envelope"/>
    <property type="evidence" value="ECO:0007669"/>
    <property type="project" value="UniProtKB-SubCell"/>
</dbReference>
<dbReference type="PANTHER" id="PTHR43649">
    <property type="entry name" value="ARABINOSE-BINDING PROTEIN-RELATED"/>
    <property type="match status" value="1"/>
</dbReference>
<dbReference type="PANTHER" id="PTHR43649:SF31">
    <property type="entry name" value="SN-GLYCEROL-3-PHOSPHATE-BINDING PERIPLASMIC PROTEIN UGPB"/>
    <property type="match status" value="1"/>
</dbReference>
<evidence type="ECO:0000256" key="2">
    <source>
        <dbReference type="ARBA" id="ARBA00008520"/>
    </source>
</evidence>
<protein>
    <submittedName>
        <fullName evidence="5">Extracellular solute-binding protein</fullName>
    </submittedName>
</protein>
<comment type="similarity">
    <text evidence="2">Belongs to the bacterial solute-binding protein 1 family.</text>
</comment>
<evidence type="ECO:0000313" key="6">
    <source>
        <dbReference type="Proteomes" id="UP000442469"/>
    </source>
</evidence>
<keyword evidence="3" id="KW-0813">Transport</keyword>
<comment type="caution">
    <text evidence="5">The sequence shown here is derived from an EMBL/GenBank/DDBJ whole genome shotgun (WGS) entry which is preliminary data.</text>
</comment>
<comment type="subcellular location">
    <subcellularLocation>
        <location evidence="1">Cell envelope</location>
    </subcellularLocation>
</comment>
<name>A0A6N8EYT5_PAEMA</name>
<dbReference type="Pfam" id="PF01547">
    <property type="entry name" value="SBP_bac_1"/>
    <property type="match status" value="1"/>
</dbReference>
<dbReference type="EMBL" id="WNZZ01000012">
    <property type="protein sequence ID" value="MUG23980.1"/>
    <property type="molecule type" value="Genomic_DNA"/>
</dbReference>
<keyword evidence="4" id="KW-0732">Signal</keyword>
<reference evidence="5 6" key="1">
    <citation type="submission" date="2019-11" db="EMBL/GenBank/DDBJ databases">
        <title>Draft genome sequences of five Paenibacillus species of dairy origin.</title>
        <authorList>
            <person name="Olajide A.M."/>
            <person name="Chen S."/>
            <person name="Lapointe G."/>
        </authorList>
    </citation>
    <scope>NUCLEOTIDE SEQUENCE [LARGE SCALE GENOMIC DNA]</scope>
    <source>
        <strain evidence="5 6">3CT49</strain>
    </source>
</reference>
<dbReference type="Gene3D" id="3.40.190.10">
    <property type="entry name" value="Periplasmic binding protein-like II"/>
    <property type="match status" value="1"/>
</dbReference>
<evidence type="ECO:0000313" key="5">
    <source>
        <dbReference type="EMBL" id="MUG23980.1"/>
    </source>
</evidence>
<accession>A0A6N8EYT5</accession>
<dbReference type="AlphaFoldDB" id="A0A6N8EYT5"/>
<sequence length="478" mass="53952">MTMLHVEQRQESMMNKTWLQVLTMLVISCLVLVGCTSESKGPIEPKENQETTTLKVIYQDSELFYKQYGDSFTTLNDHIQFEVISDADIYKDMGDKTKEEVYAEFIREEQPDILILDAHQFKKQINDGVLTELDSLSARDNYNLDGFVPSLVDQFRELGGGQLYGLTPSFSSKAIFYNKDLFKKNGIELPSDGMSWYDIIELARRFPTEGDKQTRVYGYSGGDVYEAPMDLVTLIDKMSRAEGLSIVNTDKMQVTLDTDAWKKVIQTAIEAGQSGAIFNSMDELFTLGTKEEFYDSQPFLMGRSAMHIGSVTSLALMDHFKNDVNDDVPFELGIAAGPVDPLDPTSTYVTPGDIFAINKASVHQDAAWEFIKYVCGEDYARASSESNELLLGQQLLLSRSGFMKDYEGISLEPFYRLKSKFPRRSDDWYKLPDPFFNDFAAVLSRELELVKKGQKSLDDAVATVKSEAQTLLDQSVKK</sequence>
<organism evidence="5 6">
    <name type="scientific">Paenibacillus macerans</name>
    <name type="common">Bacillus macerans</name>
    <dbReference type="NCBI Taxonomy" id="44252"/>
    <lineage>
        <taxon>Bacteria</taxon>
        <taxon>Bacillati</taxon>
        <taxon>Bacillota</taxon>
        <taxon>Bacilli</taxon>
        <taxon>Bacillales</taxon>
        <taxon>Paenibacillaceae</taxon>
        <taxon>Paenibacillus</taxon>
    </lineage>
</organism>
<dbReference type="InterPro" id="IPR050490">
    <property type="entry name" value="Bact_solute-bd_prot1"/>
</dbReference>
<dbReference type="InterPro" id="IPR006059">
    <property type="entry name" value="SBP"/>
</dbReference>
<dbReference type="SUPFAM" id="SSF53850">
    <property type="entry name" value="Periplasmic binding protein-like II"/>
    <property type="match status" value="1"/>
</dbReference>
<evidence type="ECO:0000256" key="3">
    <source>
        <dbReference type="ARBA" id="ARBA00022448"/>
    </source>
</evidence>
<gene>
    <name evidence="5" type="ORF">GNQ08_16445</name>
</gene>
<proteinExistence type="inferred from homology"/>
<evidence type="ECO:0000256" key="4">
    <source>
        <dbReference type="ARBA" id="ARBA00022729"/>
    </source>
</evidence>
<evidence type="ECO:0000256" key="1">
    <source>
        <dbReference type="ARBA" id="ARBA00004196"/>
    </source>
</evidence>
<dbReference type="Proteomes" id="UP000442469">
    <property type="component" value="Unassembled WGS sequence"/>
</dbReference>